<reference evidence="3" key="1">
    <citation type="journal article" date="2014" name="Genome Announc.">
        <title>Complete Genome Sequence of Campylobacter iguaniorum Strain 1485ET, Isolated from a Bearded Dragon (Pogona vitticeps).</title>
        <authorList>
            <person name="Gilbert M.J."/>
            <person name="Miller W.G."/>
            <person name="Yee E."/>
            <person name="Kik M."/>
            <person name="Wagenaar J.A."/>
            <person name="Duim B."/>
        </authorList>
    </citation>
    <scope>NUCLEOTIDE SEQUENCE [LARGE SCALE GENOMIC DNA]</scope>
    <source>
        <strain evidence="3">1485E</strain>
    </source>
</reference>
<keyword evidence="2" id="KW-0808">Transferase</keyword>
<dbReference type="InterPro" id="IPR052548">
    <property type="entry name" value="Type_VII_TA_antitoxin"/>
</dbReference>
<accession>A0A076F6Z5</accession>
<dbReference type="SUPFAM" id="SSF81301">
    <property type="entry name" value="Nucleotidyltransferase"/>
    <property type="match status" value="1"/>
</dbReference>
<evidence type="ECO:0000313" key="3">
    <source>
        <dbReference type="Proteomes" id="UP000028486"/>
    </source>
</evidence>
<keyword evidence="3" id="KW-1185">Reference proteome</keyword>
<evidence type="ECO:0000259" key="1">
    <source>
        <dbReference type="Pfam" id="PF01909"/>
    </source>
</evidence>
<gene>
    <name evidence="2" type="ORF">CIG1485E_0198</name>
</gene>
<sequence length="147" mass="17180">MENLVNLPPKTKDELVSKLKELKPLEIWLFGSYAKGVPTSSSDMDLFLVKKKIKDGFSDELIRLRHELNEFQNKYGIEIDLFVDTKSNIRQKIALGDEFYSSVFKTAQKIYTKKGKQYIWLNKMGKFDNLISKVARWLVLVEKNYPI</sequence>
<dbReference type="OrthoDB" id="5362391at2"/>
<organism evidence="2 3">
    <name type="scientific">Campylobacter iguaniorum</name>
    <dbReference type="NCBI Taxonomy" id="1244531"/>
    <lineage>
        <taxon>Bacteria</taxon>
        <taxon>Pseudomonadati</taxon>
        <taxon>Campylobacterota</taxon>
        <taxon>Epsilonproteobacteria</taxon>
        <taxon>Campylobacterales</taxon>
        <taxon>Campylobacteraceae</taxon>
        <taxon>Campylobacter</taxon>
    </lineage>
</organism>
<dbReference type="PANTHER" id="PTHR33933">
    <property type="entry name" value="NUCLEOTIDYLTRANSFERASE"/>
    <property type="match status" value="1"/>
</dbReference>
<dbReference type="Proteomes" id="UP000028486">
    <property type="component" value="Chromosome"/>
</dbReference>
<dbReference type="KEGG" id="caj:CIG1485E_0198"/>
<dbReference type="HOGENOM" id="CLU_1755469_0_0_7"/>
<proteinExistence type="predicted"/>
<dbReference type="STRING" id="1244531.CIG2463D_0201"/>
<dbReference type="GO" id="GO:0016779">
    <property type="term" value="F:nucleotidyltransferase activity"/>
    <property type="evidence" value="ECO:0007669"/>
    <property type="project" value="InterPro"/>
</dbReference>
<dbReference type="RefSeq" id="WP_038452723.1">
    <property type="nucleotide sequence ID" value="NZ_CP009043.1"/>
</dbReference>
<dbReference type="eggNOG" id="COG1708">
    <property type="taxonomic scope" value="Bacteria"/>
</dbReference>
<dbReference type="Pfam" id="PF01909">
    <property type="entry name" value="NTP_transf_2"/>
    <property type="match status" value="1"/>
</dbReference>
<dbReference type="Gene3D" id="3.30.460.10">
    <property type="entry name" value="Beta Polymerase, domain 2"/>
    <property type="match status" value="1"/>
</dbReference>
<dbReference type="CDD" id="cd05403">
    <property type="entry name" value="NT_KNTase_like"/>
    <property type="match status" value="1"/>
</dbReference>
<name>A0A076F6Z5_9BACT</name>
<dbReference type="InterPro" id="IPR002934">
    <property type="entry name" value="Polymerase_NTP_transf_dom"/>
</dbReference>
<dbReference type="InterPro" id="IPR043519">
    <property type="entry name" value="NT_sf"/>
</dbReference>
<dbReference type="AlphaFoldDB" id="A0A076F6Z5"/>
<protein>
    <submittedName>
        <fullName evidence="2">Nucleotidyl transferase domain protein</fullName>
    </submittedName>
</protein>
<evidence type="ECO:0000313" key="2">
    <source>
        <dbReference type="EMBL" id="AII14070.1"/>
    </source>
</evidence>
<dbReference type="EMBL" id="CP009043">
    <property type="protein sequence ID" value="AII14070.1"/>
    <property type="molecule type" value="Genomic_DNA"/>
</dbReference>
<feature type="domain" description="Polymerase nucleotidyl transferase" evidence="1">
    <location>
        <begin position="14"/>
        <end position="91"/>
    </location>
</feature>
<dbReference type="PANTHER" id="PTHR33933:SF1">
    <property type="entry name" value="PROTEIN ADENYLYLTRANSFERASE MNTA-RELATED"/>
    <property type="match status" value="1"/>
</dbReference>